<dbReference type="AlphaFoldDB" id="A0A8J4A5R0"/>
<dbReference type="PROSITE" id="PS51186">
    <property type="entry name" value="GNAT"/>
    <property type="match status" value="1"/>
</dbReference>
<dbReference type="Pfam" id="PF00583">
    <property type="entry name" value="Acetyltransf_1"/>
    <property type="match status" value="1"/>
</dbReference>
<dbReference type="GO" id="GO:0016747">
    <property type="term" value="F:acyltransferase activity, transferring groups other than amino-acyl groups"/>
    <property type="evidence" value="ECO:0007669"/>
    <property type="project" value="InterPro"/>
</dbReference>
<evidence type="ECO:0000313" key="3">
    <source>
        <dbReference type="Proteomes" id="UP000635606"/>
    </source>
</evidence>
<keyword evidence="3" id="KW-1185">Reference proteome</keyword>
<comment type="caution">
    <text evidence="2">The sequence shown here is derived from an EMBL/GenBank/DDBJ whole genome shotgun (WGS) entry which is preliminary data.</text>
</comment>
<proteinExistence type="predicted"/>
<dbReference type="SUPFAM" id="SSF55729">
    <property type="entry name" value="Acyl-CoA N-acyltransferases (Nat)"/>
    <property type="match status" value="1"/>
</dbReference>
<protein>
    <recommendedName>
        <fullName evidence="1">N-acetyltransferase domain-containing protein</fullName>
    </recommendedName>
</protein>
<name>A0A8J4A5R0_9ACTN</name>
<evidence type="ECO:0000259" key="1">
    <source>
        <dbReference type="PROSITE" id="PS51186"/>
    </source>
</evidence>
<dbReference type="RefSeq" id="WP_203934821.1">
    <property type="nucleotide sequence ID" value="NZ_BOPH01000148.1"/>
</dbReference>
<evidence type="ECO:0000313" key="2">
    <source>
        <dbReference type="EMBL" id="GIJ75037.1"/>
    </source>
</evidence>
<organism evidence="2 3">
    <name type="scientific">Virgisporangium ochraceum</name>
    <dbReference type="NCBI Taxonomy" id="65505"/>
    <lineage>
        <taxon>Bacteria</taxon>
        <taxon>Bacillati</taxon>
        <taxon>Actinomycetota</taxon>
        <taxon>Actinomycetes</taxon>
        <taxon>Micromonosporales</taxon>
        <taxon>Micromonosporaceae</taxon>
        <taxon>Virgisporangium</taxon>
    </lineage>
</organism>
<dbReference type="PANTHER" id="PTHR43072">
    <property type="entry name" value="N-ACETYLTRANSFERASE"/>
    <property type="match status" value="1"/>
</dbReference>
<dbReference type="CDD" id="cd04301">
    <property type="entry name" value="NAT_SF"/>
    <property type="match status" value="1"/>
</dbReference>
<sequence length="158" mass="16767">MTLDTVTIDTVRPADLDDLLTSVAGLFMEDGGRFDATMDTSWPARGGAAYYTDLIDDDTCLLVLARDGDATLGHLVGKLAAPDDLRTVAVAVLESIRVDPAARNAGVGTALVGHFFDWARANGAHHASVSAFAANEGAQRFYVRHGFTPMSVTLRTSL</sequence>
<dbReference type="Proteomes" id="UP000635606">
    <property type="component" value="Unassembled WGS sequence"/>
</dbReference>
<feature type="domain" description="N-acetyltransferase" evidence="1">
    <location>
        <begin position="6"/>
        <end position="158"/>
    </location>
</feature>
<dbReference type="Gene3D" id="3.40.630.30">
    <property type="match status" value="1"/>
</dbReference>
<dbReference type="EMBL" id="BOPH01000148">
    <property type="protein sequence ID" value="GIJ75037.1"/>
    <property type="molecule type" value="Genomic_DNA"/>
</dbReference>
<dbReference type="InterPro" id="IPR000182">
    <property type="entry name" value="GNAT_dom"/>
</dbReference>
<gene>
    <name evidence="2" type="ORF">Voc01_099540</name>
</gene>
<reference evidence="2" key="1">
    <citation type="submission" date="2021-01" db="EMBL/GenBank/DDBJ databases">
        <title>Whole genome shotgun sequence of Virgisporangium ochraceum NBRC 16418.</title>
        <authorList>
            <person name="Komaki H."/>
            <person name="Tamura T."/>
        </authorList>
    </citation>
    <scope>NUCLEOTIDE SEQUENCE</scope>
    <source>
        <strain evidence="2">NBRC 16418</strain>
    </source>
</reference>
<dbReference type="InterPro" id="IPR016181">
    <property type="entry name" value="Acyl_CoA_acyltransferase"/>
</dbReference>
<accession>A0A8J4A5R0</accession>